<organism evidence="1 2">
    <name type="scientific">Setaria viridis</name>
    <name type="common">Green bristlegrass</name>
    <name type="synonym">Setaria italica subsp. viridis</name>
    <dbReference type="NCBI Taxonomy" id="4556"/>
    <lineage>
        <taxon>Eukaryota</taxon>
        <taxon>Viridiplantae</taxon>
        <taxon>Streptophyta</taxon>
        <taxon>Embryophyta</taxon>
        <taxon>Tracheophyta</taxon>
        <taxon>Spermatophyta</taxon>
        <taxon>Magnoliopsida</taxon>
        <taxon>Liliopsida</taxon>
        <taxon>Poales</taxon>
        <taxon>Poaceae</taxon>
        <taxon>PACMAD clade</taxon>
        <taxon>Panicoideae</taxon>
        <taxon>Panicodae</taxon>
        <taxon>Paniceae</taxon>
        <taxon>Cenchrinae</taxon>
        <taxon>Setaria</taxon>
    </lineage>
</organism>
<accession>A0A4U6V3Y0</accession>
<gene>
    <name evidence="1" type="ORF">SEVIR_4G253101v2</name>
</gene>
<proteinExistence type="predicted"/>
<dbReference type="AlphaFoldDB" id="A0A4U6V3Y0"/>
<reference evidence="1" key="1">
    <citation type="submission" date="2019-03" db="EMBL/GenBank/DDBJ databases">
        <title>WGS assembly of Setaria viridis.</title>
        <authorList>
            <person name="Huang P."/>
            <person name="Jenkins J."/>
            <person name="Grimwood J."/>
            <person name="Barry K."/>
            <person name="Healey A."/>
            <person name="Mamidi S."/>
            <person name="Sreedasyam A."/>
            <person name="Shu S."/>
            <person name="Feldman M."/>
            <person name="Wu J."/>
            <person name="Yu Y."/>
            <person name="Chen C."/>
            <person name="Johnson J."/>
            <person name="Rokhsar D."/>
            <person name="Baxter I."/>
            <person name="Schmutz J."/>
            <person name="Brutnell T."/>
            <person name="Kellogg E."/>
        </authorList>
    </citation>
    <scope>NUCLEOTIDE SEQUENCE [LARGE SCALE GENOMIC DNA]</scope>
</reference>
<dbReference type="Gramene" id="TKW22825">
    <property type="protein sequence ID" value="TKW22825"/>
    <property type="gene ID" value="SEVIR_4G253101v2"/>
</dbReference>
<evidence type="ECO:0000313" key="2">
    <source>
        <dbReference type="Proteomes" id="UP000298652"/>
    </source>
</evidence>
<sequence length="74" mass="7961">MFQTRPWFSSAVALPFPSVDGAVAPPAICGRWRTRTTRPHLAVPLVLVILHPSPSPAKGRVEVPLLPTAVRGGR</sequence>
<dbReference type="Proteomes" id="UP000298652">
    <property type="component" value="Chromosome 4"/>
</dbReference>
<keyword evidence="2" id="KW-1185">Reference proteome</keyword>
<name>A0A4U6V3Y0_SETVI</name>
<dbReference type="EMBL" id="CM016555">
    <property type="protein sequence ID" value="TKW22825.1"/>
    <property type="molecule type" value="Genomic_DNA"/>
</dbReference>
<evidence type="ECO:0000313" key="1">
    <source>
        <dbReference type="EMBL" id="TKW22825.1"/>
    </source>
</evidence>
<protein>
    <submittedName>
        <fullName evidence="1">Uncharacterized protein</fullName>
    </submittedName>
</protein>